<evidence type="ECO:0000256" key="1">
    <source>
        <dbReference type="ARBA" id="ARBA00022491"/>
    </source>
</evidence>
<accession>A0ABW2P102</accession>
<dbReference type="InterPro" id="IPR036271">
    <property type="entry name" value="Tet_transcr_reg_TetR-rel_C_sf"/>
</dbReference>
<dbReference type="Gene3D" id="1.10.357.10">
    <property type="entry name" value="Tetracycline Repressor, domain 2"/>
    <property type="match status" value="1"/>
</dbReference>
<dbReference type="Gene3D" id="1.10.10.60">
    <property type="entry name" value="Homeodomain-like"/>
    <property type="match status" value="1"/>
</dbReference>
<feature type="domain" description="HTH tetR-type" evidence="6">
    <location>
        <begin position="2"/>
        <end position="62"/>
    </location>
</feature>
<dbReference type="PROSITE" id="PS50977">
    <property type="entry name" value="HTH_TETR_2"/>
    <property type="match status" value="1"/>
</dbReference>
<reference evidence="8" key="1">
    <citation type="journal article" date="2019" name="Int. J. Syst. Evol. Microbiol.">
        <title>The Global Catalogue of Microorganisms (GCM) 10K type strain sequencing project: providing services to taxonomists for standard genome sequencing and annotation.</title>
        <authorList>
            <consortium name="The Broad Institute Genomics Platform"/>
            <consortium name="The Broad Institute Genome Sequencing Center for Infectious Disease"/>
            <person name="Wu L."/>
            <person name="Ma J."/>
        </authorList>
    </citation>
    <scope>NUCLEOTIDE SEQUENCE [LARGE SCALE GENOMIC DNA]</scope>
    <source>
        <strain evidence="8">CECT 7649</strain>
    </source>
</reference>
<evidence type="ECO:0000313" key="7">
    <source>
        <dbReference type="EMBL" id="MFC7381765.1"/>
    </source>
</evidence>
<dbReference type="SUPFAM" id="SSF46689">
    <property type="entry name" value="Homeodomain-like"/>
    <property type="match status" value="1"/>
</dbReference>
<keyword evidence="3 5" id="KW-0238">DNA-binding</keyword>
<evidence type="ECO:0000256" key="2">
    <source>
        <dbReference type="ARBA" id="ARBA00023015"/>
    </source>
</evidence>
<comment type="caution">
    <text evidence="7">The sequence shown here is derived from an EMBL/GenBank/DDBJ whole genome shotgun (WGS) entry which is preliminary data.</text>
</comment>
<keyword evidence="8" id="KW-1185">Reference proteome</keyword>
<dbReference type="PRINTS" id="PR00455">
    <property type="entry name" value="HTHTETR"/>
</dbReference>
<dbReference type="PRINTS" id="PR00400">
    <property type="entry name" value="TETREPRESSOR"/>
</dbReference>
<sequence>MKITAELIARTALRLLDEVGLDGLTMRLVAKELDVKAPALYWHVKSKQELLDAMATLVMVEADEGLESPRRGVTWDQWLGERAMRLRRTMLRHRDGARVVAGTHVGHPVVIRTIELVLRTLQDAGFTLEEAARAVPTIFHYTIGFTIEEQARLGEAYGEGGNPYQAETIARLADTERYPLAAKMLGGLLAPDTDAQFEHGIATILAGIRTQHSNSRS</sequence>
<feature type="DNA-binding region" description="H-T-H motif" evidence="5">
    <location>
        <begin position="25"/>
        <end position="44"/>
    </location>
</feature>
<dbReference type="InterPro" id="IPR003012">
    <property type="entry name" value="Tet_transcr_reg_TetR"/>
</dbReference>
<name>A0ABW2P102_9ACTN</name>
<gene>
    <name evidence="7" type="ORF">ACFQSB_06070</name>
</gene>
<organism evidence="7 8">
    <name type="scientific">Sphaerisporangium rhizosphaerae</name>
    <dbReference type="NCBI Taxonomy" id="2269375"/>
    <lineage>
        <taxon>Bacteria</taxon>
        <taxon>Bacillati</taxon>
        <taxon>Actinomycetota</taxon>
        <taxon>Actinomycetes</taxon>
        <taxon>Streptosporangiales</taxon>
        <taxon>Streptosporangiaceae</taxon>
        <taxon>Sphaerisporangium</taxon>
    </lineage>
</organism>
<dbReference type="InterPro" id="IPR050109">
    <property type="entry name" value="HTH-type_TetR-like_transc_reg"/>
</dbReference>
<dbReference type="EMBL" id="JBHTCG010000003">
    <property type="protein sequence ID" value="MFC7381765.1"/>
    <property type="molecule type" value="Genomic_DNA"/>
</dbReference>
<evidence type="ECO:0000313" key="8">
    <source>
        <dbReference type="Proteomes" id="UP001596496"/>
    </source>
</evidence>
<dbReference type="SUPFAM" id="SSF48498">
    <property type="entry name" value="Tetracyclin repressor-like, C-terminal domain"/>
    <property type="match status" value="1"/>
</dbReference>
<evidence type="ECO:0000256" key="4">
    <source>
        <dbReference type="ARBA" id="ARBA00023163"/>
    </source>
</evidence>
<evidence type="ECO:0000256" key="5">
    <source>
        <dbReference type="PROSITE-ProRule" id="PRU00335"/>
    </source>
</evidence>
<dbReference type="Proteomes" id="UP001596496">
    <property type="component" value="Unassembled WGS sequence"/>
</dbReference>
<keyword evidence="4" id="KW-0804">Transcription</keyword>
<dbReference type="Pfam" id="PF02909">
    <property type="entry name" value="TetR_C_1"/>
    <property type="match status" value="1"/>
</dbReference>
<dbReference type="PANTHER" id="PTHR30055">
    <property type="entry name" value="HTH-TYPE TRANSCRIPTIONAL REGULATOR RUTR"/>
    <property type="match status" value="1"/>
</dbReference>
<keyword evidence="1" id="KW-0678">Repressor</keyword>
<dbReference type="InterPro" id="IPR009057">
    <property type="entry name" value="Homeodomain-like_sf"/>
</dbReference>
<dbReference type="InterPro" id="IPR001647">
    <property type="entry name" value="HTH_TetR"/>
</dbReference>
<proteinExistence type="predicted"/>
<protein>
    <submittedName>
        <fullName evidence="7">TetR/AcrR family transcriptional regulator C-terminal domain-containing protein</fullName>
    </submittedName>
</protein>
<evidence type="ECO:0000256" key="3">
    <source>
        <dbReference type="ARBA" id="ARBA00023125"/>
    </source>
</evidence>
<evidence type="ECO:0000259" key="6">
    <source>
        <dbReference type="PROSITE" id="PS50977"/>
    </source>
</evidence>
<dbReference type="Pfam" id="PF00440">
    <property type="entry name" value="TetR_N"/>
    <property type="match status" value="1"/>
</dbReference>
<dbReference type="RefSeq" id="WP_380824804.1">
    <property type="nucleotide sequence ID" value="NZ_JBHTCG010000003.1"/>
</dbReference>
<dbReference type="InterPro" id="IPR004111">
    <property type="entry name" value="Repressor_TetR_C"/>
</dbReference>
<dbReference type="PANTHER" id="PTHR30055:SF151">
    <property type="entry name" value="TRANSCRIPTIONAL REGULATORY PROTEIN"/>
    <property type="match status" value="1"/>
</dbReference>
<keyword evidence="2" id="KW-0805">Transcription regulation</keyword>